<dbReference type="RefSeq" id="WP_306871486.1">
    <property type="nucleotide sequence ID" value="NZ_JAUSRB010000002.1"/>
</dbReference>
<keyword evidence="6" id="KW-1185">Reference proteome</keyword>
<dbReference type="Gene3D" id="1.10.10.10">
    <property type="entry name" value="Winged helix-like DNA-binding domain superfamily/Winged helix DNA-binding domain"/>
    <property type="match status" value="1"/>
</dbReference>
<dbReference type="PROSITE" id="PS51118">
    <property type="entry name" value="HTH_HXLR"/>
    <property type="match status" value="1"/>
</dbReference>
<dbReference type="PANTHER" id="PTHR33204">
    <property type="entry name" value="TRANSCRIPTIONAL REGULATOR, MARR FAMILY"/>
    <property type="match status" value="1"/>
</dbReference>
<dbReference type="InterPro" id="IPR036390">
    <property type="entry name" value="WH_DNA-bd_sf"/>
</dbReference>
<accession>A0ABT9RGX0</accession>
<evidence type="ECO:0000313" key="5">
    <source>
        <dbReference type="EMBL" id="MDP9868528.1"/>
    </source>
</evidence>
<evidence type="ECO:0000313" key="6">
    <source>
        <dbReference type="Proteomes" id="UP001230426"/>
    </source>
</evidence>
<dbReference type="InterPro" id="IPR036388">
    <property type="entry name" value="WH-like_DNA-bd_sf"/>
</dbReference>
<dbReference type="InterPro" id="IPR002577">
    <property type="entry name" value="HTH_HxlR"/>
</dbReference>
<dbReference type="PANTHER" id="PTHR33204:SF18">
    <property type="entry name" value="TRANSCRIPTIONAL REGULATORY PROTEIN"/>
    <property type="match status" value="1"/>
</dbReference>
<sequence>MQRTSFGAMTCSIARTLDIAAEPWSLLIIRDVFVGISRFDAIRRDLGISRKVLAERLQRLVEEGVLERRPYSQHPVRHEYHLTDKGLELCEIMFAIIAWGDRWTAGEAGPPALLRHEQCGAVTRAQVCCGECGEPLNASQVHAEAGPGGTDGPGTQLMPEYLRAT</sequence>
<dbReference type="EMBL" id="JAUSRB010000002">
    <property type="protein sequence ID" value="MDP9868528.1"/>
    <property type="molecule type" value="Genomic_DNA"/>
</dbReference>
<keyword evidence="3" id="KW-0804">Transcription</keyword>
<keyword evidence="2 5" id="KW-0238">DNA-binding</keyword>
<evidence type="ECO:0000256" key="1">
    <source>
        <dbReference type="ARBA" id="ARBA00023015"/>
    </source>
</evidence>
<proteinExistence type="predicted"/>
<dbReference type="GO" id="GO:0003677">
    <property type="term" value="F:DNA binding"/>
    <property type="evidence" value="ECO:0007669"/>
    <property type="project" value="UniProtKB-KW"/>
</dbReference>
<dbReference type="SUPFAM" id="SSF46785">
    <property type="entry name" value="Winged helix' DNA-binding domain"/>
    <property type="match status" value="1"/>
</dbReference>
<comment type="caution">
    <text evidence="5">The sequence shown here is derived from an EMBL/GenBank/DDBJ whole genome shotgun (WGS) entry which is preliminary data.</text>
</comment>
<feature type="domain" description="HTH hxlR-type" evidence="4">
    <location>
        <begin position="11"/>
        <end position="108"/>
    </location>
</feature>
<gene>
    <name evidence="5" type="ORF">J2S55_007794</name>
</gene>
<protein>
    <submittedName>
        <fullName evidence="5">DNA-binding HxlR family transcriptional regulator</fullName>
    </submittedName>
</protein>
<dbReference type="Proteomes" id="UP001230426">
    <property type="component" value="Unassembled WGS sequence"/>
</dbReference>
<keyword evidence="1" id="KW-0805">Transcription regulation</keyword>
<evidence type="ECO:0000256" key="3">
    <source>
        <dbReference type="ARBA" id="ARBA00023163"/>
    </source>
</evidence>
<organism evidence="5 6">
    <name type="scientific">Streptosporangium brasiliense</name>
    <dbReference type="NCBI Taxonomy" id="47480"/>
    <lineage>
        <taxon>Bacteria</taxon>
        <taxon>Bacillati</taxon>
        <taxon>Actinomycetota</taxon>
        <taxon>Actinomycetes</taxon>
        <taxon>Streptosporangiales</taxon>
        <taxon>Streptosporangiaceae</taxon>
        <taxon>Streptosporangium</taxon>
    </lineage>
</organism>
<evidence type="ECO:0000259" key="4">
    <source>
        <dbReference type="PROSITE" id="PS51118"/>
    </source>
</evidence>
<name>A0ABT9RGX0_9ACTN</name>
<dbReference type="Pfam" id="PF01638">
    <property type="entry name" value="HxlR"/>
    <property type="match status" value="1"/>
</dbReference>
<evidence type="ECO:0000256" key="2">
    <source>
        <dbReference type="ARBA" id="ARBA00023125"/>
    </source>
</evidence>
<reference evidence="5 6" key="1">
    <citation type="submission" date="2023-07" db="EMBL/GenBank/DDBJ databases">
        <title>Sequencing the genomes of 1000 actinobacteria strains.</title>
        <authorList>
            <person name="Klenk H.-P."/>
        </authorList>
    </citation>
    <scope>NUCLEOTIDE SEQUENCE [LARGE SCALE GENOMIC DNA]</scope>
    <source>
        <strain evidence="5 6">DSM 44109</strain>
    </source>
</reference>